<evidence type="ECO:0000259" key="2">
    <source>
        <dbReference type="PROSITE" id="PS50076"/>
    </source>
</evidence>
<dbReference type="Gramene" id="TraesJUL1A03G00164240.1">
    <property type="protein sequence ID" value="TraesJUL1A03G00164240.1"/>
    <property type="gene ID" value="TraesJUL1A03G00164240"/>
</dbReference>
<dbReference type="GO" id="GO:0044183">
    <property type="term" value="F:protein folding chaperone"/>
    <property type="evidence" value="ECO:0000318"/>
    <property type="project" value="GO_Central"/>
</dbReference>
<dbReference type="AlphaFoldDB" id="A0A3B5Y607"/>
<dbReference type="GeneID" id="123181331"/>
<reference evidence="3" key="1">
    <citation type="submission" date="2018-08" db="EMBL/GenBank/DDBJ databases">
        <authorList>
            <person name="Rossello M."/>
        </authorList>
    </citation>
    <scope>NUCLEOTIDE SEQUENCE [LARGE SCALE GENOMIC DNA]</scope>
    <source>
        <strain evidence="3">cv. Chinese Spring</strain>
    </source>
</reference>
<feature type="compositionally biased region" description="Low complexity" evidence="1">
    <location>
        <begin position="143"/>
        <end position="159"/>
    </location>
</feature>
<dbReference type="Pfam" id="PF00226">
    <property type="entry name" value="DnaJ"/>
    <property type="match status" value="1"/>
</dbReference>
<dbReference type="RefSeq" id="XP_044449520.1">
    <property type="nucleotide sequence ID" value="XM_044593585.1"/>
</dbReference>
<dbReference type="Gramene" id="TraesWEE_scaffold_034822_01G000100.1">
    <property type="protein sequence ID" value="TraesWEE_scaffold_034822_01G000100.1"/>
    <property type="gene ID" value="TraesWEE_scaffold_034822_01G000100"/>
</dbReference>
<dbReference type="GO" id="GO:0005783">
    <property type="term" value="C:endoplasmic reticulum"/>
    <property type="evidence" value="ECO:0007669"/>
    <property type="project" value="UniProtKB-ARBA"/>
</dbReference>
<reference evidence="3" key="2">
    <citation type="submission" date="2018-10" db="UniProtKB">
        <authorList>
            <consortium name="EnsemblPlants"/>
        </authorList>
    </citation>
    <scope>IDENTIFICATION</scope>
</reference>
<dbReference type="Gramene" id="TraesMAC1A03G00163570.1">
    <property type="protein sequence ID" value="TraesMAC1A03G00163570.1"/>
    <property type="gene ID" value="TraesMAC1A03G00163570"/>
</dbReference>
<dbReference type="SMR" id="A0A3B5Y607"/>
<dbReference type="OMA" id="KYANEYY"/>
<dbReference type="Gramene" id="TraesCAD_scaffold_032750_01G000100.1">
    <property type="protein sequence ID" value="TraesCAD_scaffold_032750_01G000100.1"/>
    <property type="gene ID" value="TraesCAD_scaffold_032750_01G000100"/>
</dbReference>
<dbReference type="GO" id="GO:0005634">
    <property type="term" value="C:nucleus"/>
    <property type="evidence" value="ECO:0000318"/>
    <property type="project" value="GO_Central"/>
</dbReference>
<organism evidence="3">
    <name type="scientific">Triticum aestivum</name>
    <name type="common">Wheat</name>
    <dbReference type="NCBI Taxonomy" id="4565"/>
    <lineage>
        <taxon>Eukaryota</taxon>
        <taxon>Viridiplantae</taxon>
        <taxon>Streptophyta</taxon>
        <taxon>Embryophyta</taxon>
        <taxon>Tracheophyta</taxon>
        <taxon>Spermatophyta</taxon>
        <taxon>Magnoliopsida</taxon>
        <taxon>Liliopsida</taxon>
        <taxon>Poales</taxon>
        <taxon>Poaceae</taxon>
        <taxon>BOP clade</taxon>
        <taxon>Pooideae</taxon>
        <taxon>Triticodae</taxon>
        <taxon>Triticeae</taxon>
        <taxon>Triticinae</taxon>
        <taxon>Triticum</taxon>
    </lineage>
</organism>
<dbReference type="Gramene" id="TraesARI1A03G00165170.1">
    <property type="protein sequence ID" value="TraesARI1A03G00165170.1"/>
    <property type="gene ID" value="TraesARI1A03G00165170"/>
</dbReference>
<dbReference type="Gramene" id="TraesROB_scaffold_065545_01G000300.1">
    <property type="protein sequence ID" value="TraesROB_scaffold_065545_01G000300.1"/>
    <property type="gene ID" value="TraesROB_scaffold_065545_01G000300"/>
</dbReference>
<dbReference type="Gramene" id="TraesCS1A02G393800.1">
    <property type="protein sequence ID" value="TraesCS1A02G393800.1"/>
    <property type="gene ID" value="TraesCS1A02G393800"/>
</dbReference>
<feature type="region of interest" description="Disordered" evidence="1">
    <location>
        <begin position="106"/>
        <end position="159"/>
    </location>
</feature>
<dbReference type="Gramene" id="TraesLDM1A03G00163610.1">
    <property type="protein sequence ID" value="TraesLDM1A03G00163610.1"/>
    <property type="gene ID" value="TraesLDM1A03G00163610"/>
</dbReference>
<dbReference type="GO" id="GO:0005737">
    <property type="term" value="C:cytoplasm"/>
    <property type="evidence" value="ECO:0000318"/>
    <property type="project" value="GO_Central"/>
</dbReference>
<dbReference type="Gramene" id="TraesSTA1A03G00164930.1">
    <property type="protein sequence ID" value="TraesSTA1A03G00164930.1"/>
    <property type="gene ID" value="TraesSTA1A03G00164930"/>
</dbReference>
<dbReference type="Proteomes" id="UP000019116">
    <property type="component" value="Chromosome 1A"/>
</dbReference>
<dbReference type="GO" id="GO:0051087">
    <property type="term" value="F:protein-folding chaperone binding"/>
    <property type="evidence" value="ECO:0000318"/>
    <property type="project" value="GO_Central"/>
</dbReference>
<dbReference type="PANTHER" id="PTHR43948:SF10">
    <property type="entry name" value="MRJ, ISOFORM E"/>
    <property type="match status" value="1"/>
</dbReference>
<dbReference type="Gene3D" id="1.10.287.110">
    <property type="entry name" value="DnaJ domain"/>
    <property type="match status" value="1"/>
</dbReference>
<dbReference type="SUPFAM" id="SSF46565">
    <property type="entry name" value="Chaperone J-domain"/>
    <property type="match status" value="1"/>
</dbReference>
<dbReference type="PANTHER" id="PTHR43948">
    <property type="entry name" value="DNAJ HOMOLOG SUBFAMILY B"/>
    <property type="match status" value="1"/>
</dbReference>
<dbReference type="EnsemblPlants" id="TraesCS1A02G393800.1">
    <property type="protein sequence ID" value="TraesCS1A02G393800.1"/>
    <property type="gene ID" value="TraesCS1A02G393800"/>
</dbReference>
<evidence type="ECO:0000256" key="1">
    <source>
        <dbReference type="SAM" id="MobiDB-lite"/>
    </source>
</evidence>
<dbReference type="KEGG" id="taes:123181331"/>
<dbReference type="Gramene" id="TraesNOR1A03G00165490.1">
    <property type="protein sequence ID" value="TraesNOR1A03G00165490.1"/>
    <property type="gene ID" value="TraesNOR1A03G00165490"/>
</dbReference>
<feature type="domain" description="J" evidence="2">
    <location>
        <begin position="6"/>
        <end position="64"/>
    </location>
</feature>
<dbReference type="PRINTS" id="PR00625">
    <property type="entry name" value="JDOMAIN"/>
</dbReference>
<name>A0A3B5Y607_WHEAT</name>
<dbReference type="Gramene" id="TraesJAG1A03G00164120.1">
    <property type="protein sequence ID" value="TraesJAG1A03G00164120.1"/>
    <property type="gene ID" value="TraesJAG1A03G00164120"/>
</dbReference>
<evidence type="ECO:0000313" key="4">
    <source>
        <dbReference type="Proteomes" id="UP000019116"/>
    </source>
</evidence>
<sequence>MGKRKDHYEILGVPKAATAGDINEAYHKRSALKWKEAERGFQRLTTAHKVLSDPLRRPLYDKHLRAEEKLMGKAPPPAASTGVALERVVRTGRKGAALGREVAVAGTGGRQNADRTGGGAKRAGLRSSTGKASGNGKRSRCLTDGATDATGAHASTTSFSTGRSTFEMSVKYTNEYYNEENCSSFDGEPFCPTDHSTFKAAVKTMNEYYDEDENLGLCVYEEEGVQDDYGNHAGVGNDDTRVCDDLINGDDVEGGMPYAKYDDCGGGDHNYGDHGGAGNNDDTGVCDDYYDNAAGGFDNGYYDGDAGNGADDWW</sequence>
<dbReference type="SMART" id="SM00271">
    <property type="entry name" value="DnaJ"/>
    <property type="match status" value="1"/>
</dbReference>
<dbReference type="OrthoDB" id="655354at2759"/>
<dbReference type="Gramene" id="TraesCLE_scaffold_058859_01G000300.1">
    <property type="protein sequence ID" value="TraesCLE_scaffold_058859_01G000300.1"/>
    <property type="gene ID" value="TraesCLE_scaffold_058859_01G000300"/>
</dbReference>
<dbReference type="Gramene" id="TraesLAC1A03G00167300.1">
    <property type="protein sequence ID" value="TraesLAC1A03G00167300.1"/>
    <property type="gene ID" value="TraesLAC1A03G00167300"/>
</dbReference>
<gene>
    <name evidence="3" type="primary">LOC123181331</name>
</gene>
<dbReference type="CDD" id="cd06257">
    <property type="entry name" value="DnaJ"/>
    <property type="match status" value="1"/>
</dbReference>
<dbReference type="InterPro" id="IPR036869">
    <property type="entry name" value="J_dom_sf"/>
</dbReference>
<dbReference type="Gramene" id="TraesCS1A03G0960800.1">
    <property type="protein sequence ID" value="TraesCS1A03G0960800.1.CDS"/>
    <property type="gene ID" value="TraesCS1A03G0960800"/>
</dbReference>
<protein>
    <recommendedName>
        <fullName evidence="2">J domain-containing protein</fullName>
    </recommendedName>
</protein>
<dbReference type="STRING" id="4565.A0A3B5Y607"/>
<dbReference type="InterPro" id="IPR001623">
    <property type="entry name" value="DnaJ_domain"/>
</dbReference>
<accession>A0A3B5Y607</accession>
<keyword evidence="4" id="KW-1185">Reference proteome</keyword>
<dbReference type="PROSITE" id="PS50076">
    <property type="entry name" value="DNAJ_2"/>
    <property type="match status" value="1"/>
</dbReference>
<evidence type="ECO:0000313" key="3">
    <source>
        <dbReference type="EnsemblPlants" id="TraesCS1A02G393800.1"/>
    </source>
</evidence>
<proteinExistence type="predicted"/>
<dbReference type="Gramene" id="TraesSYM1A03G00166390.1">
    <property type="protein sequence ID" value="TraesSYM1A03G00166390.1"/>
    <property type="gene ID" value="TraesSYM1A03G00166390"/>
</dbReference>
<dbReference type="GO" id="GO:0051082">
    <property type="term" value="F:unfolded protein binding"/>
    <property type="evidence" value="ECO:0000318"/>
    <property type="project" value="GO_Central"/>
</dbReference>